<dbReference type="SUPFAM" id="SSF56672">
    <property type="entry name" value="DNA/RNA polymerases"/>
    <property type="match status" value="1"/>
</dbReference>
<feature type="compositionally biased region" description="Basic and acidic residues" evidence="1">
    <location>
        <begin position="1363"/>
        <end position="1378"/>
    </location>
</feature>
<reference evidence="2" key="1">
    <citation type="submission" date="2015-04" db="EMBL/GenBank/DDBJ databases">
        <authorList>
            <person name="Greninger A.L."/>
            <person name="Kellogg M."/>
            <person name="DeRisi J.L."/>
        </authorList>
    </citation>
    <scope>NUCLEOTIDE SEQUENCE</scope>
</reference>
<dbReference type="InterPro" id="IPR043502">
    <property type="entry name" value="DNA/RNA_pol_sf"/>
</dbReference>
<feature type="region of interest" description="Disordered" evidence="1">
    <location>
        <begin position="525"/>
        <end position="604"/>
    </location>
</feature>
<evidence type="ECO:0000313" key="2">
    <source>
        <dbReference type="EMBL" id="AFM44928.2"/>
    </source>
</evidence>
<name>J7FCQ4_9VIRU</name>
<feature type="compositionally biased region" description="Basic and acidic residues" evidence="1">
    <location>
        <begin position="1400"/>
        <end position="1423"/>
    </location>
</feature>
<feature type="region of interest" description="Disordered" evidence="1">
    <location>
        <begin position="1399"/>
        <end position="1437"/>
    </location>
</feature>
<feature type="compositionally biased region" description="Polar residues" evidence="1">
    <location>
        <begin position="1181"/>
        <end position="1194"/>
    </location>
</feature>
<dbReference type="EMBL" id="JN661159">
    <property type="protein sequence ID" value="AFM44928.2"/>
    <property type="molecule type" value="Genomic_RNA"/>
</dbReference>
<feature type="compositionally biased region" description="Polar residues" evidence="1">
    <location>
        <begin position="573"/>
        <end position="591"/>
    </location>
</feature>
<feature type="region of interest" description="Disordered" evidence="1">
    <location>
        <begin position="1158"/>
        <end position="1316"/>
    </location>
</feature>
<sequence length="3317" mass="381394">MTDVEEIGWFQRVSLEFEDWLGILDFQESHDSMALQPVAHSLQNNTFKMCQLDMAIDVDMQVSALTFGVVILHIKDSLWFFKSDVGMYIQIHAETHFSYDDELLIGITSKCWVLGLIAEGKSNEIQGRFWMQVQEYQDILDDLVYEQLHSLFINKGPVYHLMLICVSDKFSGLHSAGSCYCAEHKYQNFSRCPYCVESDSWVEAFDQELEQLQPLRYLNGDIEYQIQKHTQQYLNYRSWEPVRIFNSPQQHLIVFDQSKDLAYHFQNILVPLLFSAHQIKIKGKTNWKTGKTLLILLDLEDYCGSLMNALIQQKIVTMNPAPLIVHKDVRQEGNHVWYDKGAQEDISGLYSGRNDMFVSCSWQDMGRYNRNHYASLRENNIRKNAYGLIIDVTDRFCVYKSILQVCKFDNDKLEDFVGTMSVLSPDPKGTVLLSQLIKIVKNTPILVDPLEDYVKDGIMYPTKKTSSYAILYDGGHAYAYIPKSKTDKDLVDLALIIQNMNELLQEPIVLKPKQLQIIPGNAADSKYQQGKNSSVQQKSEQVVADSKVEKKPVAVQASKPVSHPSKKKDRNPTRQSKVNRLIQNSVQGTGSQQNNFKKQKLNKVQRERQRKIEKLFRAIDEDVMQKCQQYSDMRKVDIVSLKAWHIFSIDYFFDDGELVNIPRIECQAGFRFATGMVRSHYPKLFYHDPDIKSSLFNPDSLMLGSKEVDIAAYDLASQQAVNSLGFNKIISIHQPRNIYLQIKRDKDKNRRKFLTTYLGIQPQICGYVDREVLEHMARNGLAVDTSNLDQDSKSGGHSTLRTIIDYIQSNSLTRCLRTEETNLLVDVGAKYGSVFPMLRKATLRYEFQMYAYYDTVDYRYAYIINFVFQMFDSNLLLQQRFSDTVLTMNDDFKKLPAIFQNLFKGWKIFPSDQDKQEAIYEAITKYKNEIMSLPYRYYKPIRPNESDYDKLYHYENLNNYNRIIGVQCPGHIQKLRLEQSTIQFAEGYIENDQRNMSIKRKLDDHNIDETLWTHNNIKQRLRDLEMVNQDPGILDVILPVNQNVAAQAPAQQQAVVSSIVEGPQIEIIPVPAVPEQNQVPQKIVEVPSLPSVEQKKDGKQDVLQQNSARPQLQACQDKTSKKLVFVEKPQVQNDATGLKAQDVPEKTGKTLVFVEKQQVQNPSAPQDAQQQPEESIKQKDVSQNVASTNQSENQMIVKAEAELLNQQMKRECGVTPPTSQNNPKWSTGQEIQRKVGEMRSLASRDKTAQHHRGQNGESEDDEDSFSGSDQDYDSDWDSDDDDGSCERNSNSPSQNSFSADEQDHLVPEDEEESKNDMVFVEKKCNVPRNKNVDQDEYPLLAECDMAWPSDIKRELQESRQNQKLKEEAEVNKDNKTHESHEIINALKDQKQTIKQFNKQKKIDEKKQKQEARAAQRQEKERVKQATNEAAKVHRLQARQRKEEELAFRVDDTWKLVGPNHHHKVQDEFEIGEVTNYLAIAYTTEFHNSQHQHLVQTVRIREAFKPPRAILRTIEQQEALDNYEAWGDLCFKPDPNDGSRFPLFQTPCVPRPYEVMNSLLERLDMATGQEGTYIYSIDEVRKLESFSYKALYEGIVETDVPIDFDFQEQCCFLTRRDFKNINFMSEKWLSLLHRRKACCSSCPMQDIYGRTPFHNKITLLFFLLSVKWRPSKIAGLKSSQRSIKNEVLSLTPLNYDFQDDADILDAHDQDPQLLDRMQKFFRYPSEQRVKVESISWKRLYTSQFTAIDYTRLVAPNGIYVMRPSSTVDIQLMTAILQLKLCVQAYDQINTMEGDHMGLLLDAIESHEPNNIEEAKTELSDEEDDFLYQEMKEVFEQQVKELYPKKNSSTKQKRRHSYSGPDIALQGRDLMQILLFMNDVHYYLSDYRPSFKCVMYISGLDFYPIPGRYILPCGEGSYTISALPNHRAQICMMTQGNSVPYVHDYVAVQNQTFRIDFGWPAMFQKVQVWAPENKTLFMPVYVPKTPYLKSVQSSFIVQSFAQQGIDPNKYQTLSPIQQQAIRTAYTTKELTDMFTRGFETSNYREHQGIWSEIKGFFYRKTQTISADKMSTFLLKANYSIMVQLQQYSKKSFLGGLMTVQNTQKYTLDEQFSTVNMGSLFHRNYKKEIQTPHRADVLLAGRAEACQDLSIQQHLKDFKDLTLKQTMDIVSQTKTSNKIITSFDKIVEPQKQEYLYTKPLIDFPVHNEETLEQKEYDSLLSNYQLWQSQDSGRPSQLVSGKLKDVQGEIPVQNSGYNIISQIAPIKCFEWSGKSIYNSVHAFFGRQINSQTMIDPVELQRFQRVSAAYLTQLTQHMAKDPIFIQEIQELDPIAWVFQKTKFDEQKKQKYIKTLIKQRDSNNPRFIGSFKTMVKEGEVQFTDRQIEADIVQGCLYGQDSRPRNISVPSDMGCGMLTVIQGPVFSSIKRFDPGFIQGLTTEQLEELYQEALERIEPEHSISLDGSSFDSTQYQKIQQSVDVLFWQLLEPILKEHLLVKSPYQPKAESFLSNLIRDACKTEHDLFVKIPSTKQYQWTDRQIKIFKRDYPRDNVEQAQYLYIPVTIKGTTFSGHPTSTTLCNTLRSILYIHYYCDKAQIPMAAVKYFVSGDDVNIFVKKQYELLLITVIQQLTSRENIAQRIGLGQVIKKIKISQWDDVEFCSKWSFSISGYRSFRFTRDCLKTIATRQLYTGKNKNFLYNPDLYVSALLNGFKSEGLSHLIEDILFSRIQQNYNQEIFIEAMSKNSSQQYFLEDQINNRLNINISTLLDVITTKSIRLGSRDVEQLQHKKKKTESHDREIENLKFTFDMPKDEIAVVKEDTRNKNNNNNRKPRLKVDQQQQILEEIRKLKGSYKPGPLQFATDYKTKANKDHSKALQVYDFIDGKNLSNVSMSRMISRKVIEEASRSIQGRQYSSLNEKEKRFVLECVLGDDWGTVLKTVAPPVLNYLWGQIKNSVIGKRAHKFLQDQLGLDLNDDGAFLGNPFTQNLSLRKNIRWDEISEDYLNISRAYDGVSVQAICAMLFPEYTSSRIPTDIAVRSGLASRSQTYTMTTNSAGSCIFTIYPQHVTEAAWIVQLMDTTLNVDTGVQTPAGTQITGPLQALSSVVSYRLTGLSLTMEPITSSLNNQGRIVCTMNNRATSSIPLSAAPNGITTARDCEYVTYSSLAGSIGHRLVYHNTSVAEDSFNDYGSSGESDYLQVLIQGAVGNTAVMQIQISYQVEYTINNNVLVELEMPPPGTATVKALAQSLAYNPQLRLLGRQEALALYGTLINCKPCYGDAIRMLTQYTFKHNYSDYKVSGFAGNSSAQNNSGAYDLGSLSMLSS</sequence>
<feature type="region of interest" description="Disordered" evidence="1">
    <location>
        <begin position="1090"/>
        <end position="1115"/>
    </location>
</feature>
<proteinExistence type="predicted"/>
<organism evidence="2">
    <name type="scientific">Cilio virus</name>
    <dbReference type="NCBI Taxonomy" id="1198330"/>
    <lineage>
        <taxon>Viruses</taxon>
        <taxon>environmental samples</taxon>
    </lineage>
</organism>
<feature type="region of interest" description="Disordered" evidence="1">
    <location>
        <begin position="1358"/>
        <end position="1378"/>
    </location>
</feature>
<accession>J7FCQ4</accession>
<evidence type="ECO:0000256" key="1">
    <source>
        <dbReference type="SAM" id="MobiDB-lite"/>
    </source>
</evidence>
<feature type="compositionally biased region" description="Polar residues" evidence="1">
    <location>
        <begin position="1286"/>
        <end position="1299"/>
    </location>
</feature>
<feature type="compositionally biased region" description="Polar residues" evidence="1">
    <location>
        <begin position="526"/>
        <end position="540"/>
    </location>
</feature>
<feature type="compositionally biased region" description="Polar residues" evidence="1">
    <location>
        <begin position="1158"/>
        <end position="1173"/>
    </location>
</feature>
<protein>
    <submittedName>
        <fullName evidence="2">Polyprotein</fullName>
    </submittedName>
</protein>
<feature type="compositionally biased region" description="Acidic residues" evidence="1">
    <location>
        <begin position="1257"/>
        <end position="1283"/>
    </location>
</feature>
<feature type="compositionally biased region" description="Polar residues" evidence="1">
    <location>
        <begin position="1102"/>
        <end position="1115"/>
    </location>
</feature>
<feature type="compositionally biased region" description="Polar residues" evidence="1">
    <location>
        <begin position="1216"/>
        <end position="1230"/>
    </location>
</feature>
<feature type="compositionally biased region" description="Basic and acidic residues" evidence="1">
    <location>
        <begin position="1231"/>
        <end position="1248"/>
    </location>
</feature>